<evidence type="ECO:0000313" key="1">
    <source>
        <dbReference type="EMBL" id="KAF2455018.1"/>
    </source>
</evidence>
<accession>A0A6A6NTY0</accession>
<sequence length="108" mass="11884">MSTSASGNQIIKVGQDGLTFEPDTLTVEEGDMVEFHFWPMNHSVSMSTFDEPCVPASDDAFWSGFMPVEEGMGDDIFVVQINSTDPIWFYCATGRHCENGMVGVINPP</sequence>
<dbReference type="Proteomes" id="UP000799766">
    <property type="component" value="Unassembled WGS sequence"/>
</dbReference>
<dbReference type="AlphaFoldDB" id="A0A6A6NTY0"/>
<proteinExistence type="predicted"/>
<dbReference type="PANTHER" id="PTHR34883:SF15">
    <property type="entry name" value="EXTRACELLULAR SERINE-RICH PROTEIN"/>
    <property type="match status" value="1"/>
</dbReference>
<dbReference type="Gene3D" id="2.60.40.420">
    <property type="entry name" value="Cupredoxins - blue copper proteins"/>
    <property type="match status" value="1"/>
</dbReference>
<dbReference type="InterPro" id="IPR052953">
    <property type="entry name" value="Ser-rich/MCO-related"/>
</dbReference>
<reference evidence="1" key="1">
    <citation type="journal article" date="2020" name="Stud. Mycol.">
        <title>101 Dothideomycetes genomes: a test case for predicting lifestyles and emergence of pathogens.</title>
        <authorList>
            <person name="Haridas S."/>
            <person name="Albert R."/>
            <person name="Binder M."/>
            <person name="Bloem J."/>
            <person name="Labutti K."/>
            <person name="Salamov A."/>
            <person name="Andreopoulos B."/>
            <person name="Baker S."/>
            <person name="Barry K."/>
            <person name="Bills G."/>
            <person name="Bluhm B."/>
            <person name="Cannon C."/>
            <person name="Castanera R."/>
            <person name="Culley D."/>
            <person name="Daum C."/>
            <person name="Ezra D."/>
            <person name="Gonzalez J."/>
            <person name="Henrissat B."/>
            <person name="Kuo A."/>
            <person name="Liang C."/>
            <person name="Lipzen A."/>
            <person name="Lutzoni F."/>
            <person name="Magnuson J."/>
            <person name="Mondo S."/>
            <person name="Nolan M."/>
            <person name="Ohm R."/>
            <person name="Pangilinan J."/>
            <person name="Park H.-J."/>
            <person name="Ramirez L."/>
            <person name="Alfaro M."/>
            <person name="Sun H."/>
            <person name="Tritt A."/>
            <person name="Yoshinaga Y."/>
            <person name="Zwiers L.-H."/>
            <person name="Turgeon B."/>
            <person name="Goodwin S."/>
            <person name="Spatafora J."/>
            <person name="Crous P."/>
            <person name="Grigoriev I."/>
        </authorList>
    </citation>
    <scope>NUCLEOTIDE SEQUENCE</scope>
    <source>
        <strain evidence="1">ATCC 16933</strain>
    </source>
</reference>
<organism evidence="1 2">
    <name type="scientific">Lineolata rhizophorae</name>
    <dbReference type="NCBI Taxonomy" id="578093"/>
    <lineage>
        <taxon>Eukaryota</taxon>
        <taxon>Fungi</taxon>
        <taxon>Dikarya</taxon>
        <taxon>Ascomycota</taxon>
        <taxon>Pezizomycotina</taxon>
        <taxon>Dothideomycetes</taxon>
        <taxon>Dothideomycetes incertae sedis</taxon>
        <taxon>Lineolatales</taxon>
        <taxon>Lineolataceae</taxon>
        <taxon>Lineolata</taxon>
    </lineage>
</organism>
<dbReference type="CDD" id="cd00920">
    <property type="entry name" value="Cupredoxin"/>
    <property type="match status" value="1"/>
</dbReference>
<gene>
    <name evidence="1" type="ORF">BDY21DRAFT_290082</name>
</gene>
<dbReference type="InterPro" id="IPR008972">
    <property type="entry name" value="Cupredoxin"/>
</dbReference>
<dbReference type="SUPFAM" id="SSF49503">
    <property type="entry name" value="Cupredoxins"/>
    <property type="match status" value="1"/>
</dbReference>
<evidence type="ECO:0000313" key="2">
    <source>
        <dbReference type="Proteomes" id="UP000799766"/>
    </source>
</evidence>
<protein>
    <submittedName>
        <fullName evidence="1">Cupredoxin</fullName>
    </submittedName>
</protein>
<name>A0A6A6NTY0_9PEZI</name>
<dbReference type="OrthoDB" id="2331100at2759"/>
<keyword evidence="2" id="KW-1185">Reference proteome</keyword>
<dbReference type="EMBL" id="MU001688">
    <property type="protein sequence ID" value="KAF2455018.1"/>
    <property type="molecule type" value="Genomic_DNA"/>
</dbReference>
<dbReference type="PANTHER" id="PTHR34883">
    <property type="entry name" value="SERINE-RICH PROTEIN, PUTATIVE-RELATED-RELATED"/>
    <property type="match status" value="1"/>
</dbReference>